<keyword evidence="2" id="KW-1185">Reference proteome</keyword>
<gene>
    <name evidence="1" type="ORF">VP01_6004g1</name>
</gene>
<accession>A0A0L6UHG9</accession>
<evidence type="ECO:0000313" key="1">
    <source>
        <dbReference type="EMBL" id="KNZ47963.1"/>
    </source>
</evidence>
<sequence>EQIQGLPMTMDQVLLTAVEHDRAFRKAKAVAPVAS</sequence>
<evidence type="ECO:0000313" key="2">
    <source>
        <dbReference type="Proteomes" id="UP000037035"/>
    </source>
</evidence>
<proteinExistence type="predicted"/>
<name>A0A0L6UHG9_9BASI</name>
<comment type="caution">
    <text evidence="1">The sequence shown here is derived from an EMBL/GenBank/DDBJ whole genome shotgun (WGS) entry which is preliminary data.</text>
</comment>
<feature type="non-terminal residue" evidence="1">
    <location>
        <position position="35"/>
    </location>
</feature>
<organism evidence="1 2">
    <name type="scientific">Puccinia sorghi</name>
    <dbReference type="NCBI Taxonomy" id="27349"/>
    <lineage>
        <taxon>Eukaryota</taxon>
        <taxon>Fungi</taxon>
        <taxon>Dikarya</taxon>
        <taxon>Basidiomycota</taxon>
        <taxon>Pucciniomycotina</taxon>
        <taxon>Pucciniomycetes</taxon>
        <taxon>Pucciniales</taxon>
        <taxon>Pucciniaceae</taxon>
        <taxon>Puccinia</taxon>
    </lineage>
</organism>
<protein>
    <submittedName>
        <fullName evidence="1">Uncharacterized protein</fullName>
    </submittedName>
</protein>
<dbReference type="EMBL" id="LAVV01011280">
    <property type="protein sequence ID" value="KNZ47963.1"/>
    <property type="molecule type" value="Genomic_DNA"/>
</dbReference>
<dbReference type="Proteomes" id="UP000037035">
    <property type="component" value="Unassembled WGS sequence"/>
</dbReference>
<feature type="non-terminal residue" evidence="1">
    <location>
        <position position="1"/>
    </location>
</feature>
<reference evidence="1 2" key="1">
    <citation type="submission" date="2015-08" db="EMBL/GenBank/DDBJ databases">
        <title>Next Generation Sequencing and Analysis of the Genome of Puccinia sorghi L Schw, the Causal Agent of Maize Common Rust.</title>
        <authorList>
            <person name="Rochi L."/>
            <person name="Burguener G."/>
            <person name="Darino M."/>
            <person name="Turjanski A."/>
            <person name="Kreff E."/>
            <person name="Dieguez M.J."/>
            <person name="Sacco F."/>
        </authorList>
    </citation>
    <scope>NUCLEOTIDE SEQUENCE [LARGE SCALE GENOMIC DNA]</scope>
    <source>
        <strain evidence="1 2">RO10H11247</strain>
    </source>
</reference>
<dbReference type="VEuPathDB" id="FungiDB:VP01_6004g1"/>
<dbReference type="AlphaFoldDB" id="A0A0L6UHG9"/>